<sequence length="553" mass="60837">MPKFFAHRLLTNPWIWGLLSAILLDLPFPVAGPMPPWRGAISWFALTPVLWALLTPDNVARKDYLRRSALGGYICGVAWYLLNCYWIYATMHTYGGIGPLASAGILLLYSLVLGLYFGVFGFLVALARQASGKTISVLLLAPIFWVALEFAASRITQVPWDQLGYSQVDNFVLIRLAPFTGVYGISFILMLGNAMITMALLACPAGRRLRLGLAALLFAGGLQLGIFLTPPPSPVVATAVLLQQNLDVTYSNDWSGPEWDRHTAEFEAMSLKACGPYFAGMPEPHPVLITPACPTPSPLPDLIAWPESPSPFREADPRFQRLMADLSNKAKSPAVIGNIGVWQNGAKTEIFNSAEFVAPDGRFLGRYDKIHLVPFGEYVPYKGLISFAGTLTQGVSDFSRGGVRKVFRSDGHTFGVFICYEAVFADEIRHFARNGAEVFVNISDDGWYGDTSAPWQHFNMARMRAIENHRWILRATNSGVTAAVDPLGRVTQSAPRHVLTSLAAGYGYRSDVTFYSQHGDVFAILCAIIAIAAAAWSLRHINVERRQVVLHPK</sequence>
<comment type="catalytic activity">
    <reaction evidence="9">
        <text>N-terminal S-1,2-diacyl-sn-glyceryl-L-cysteinyl-[lipoprotein] + a glycerophospholipid = N-acyl-S-1,2-diacyl-sn-glyceryl-L-cysteinyl-[lipoprotein] + a 2-acyl-sn-glycero-3-phospholipid + H(+)</text>
        <dbReference type="Rhea" id="RHEA:48228"/>
        <dbReference type="Rhea" id="RHEA-COMP:14681"/>
        <dbReference type="Rhea" id="RHEA-COMP:14684"/>
        <dbReference type="ChEBI" id="CHEBI:15378"/>
        <dbReference type="ChEBI" id="CHEBI:136912"/>
        <dbReference type="ChEBI" id="CHEBI:140656"/>
        <dbReference type="ChEBI" id="CHEBI:140657"/>
        <dbReference type="ChEBI" id="CHEBI:140660"/>
        <dbReference type="EC" id="2.3.1.269"/>
    </reaction>
</comment>
<feature type="transmembrane region" description="Helical" evidence="9">
    <location>
        <begin position="176"/>
        <end position="202"/>
    </location>
</feature>
<comment type="function">
    <text evidence="9">Catalyzes the phospholipid dependent N-acylation of the N-terminal cysteine of apolipoprotein, the last step in lipoprotein maturation.</text>
</comment>
<dbReference type="PROSITE" id="PS50263">
    <property type="entry name" value="CN_HYDROLASE"/>
    <property type="match status" value="1"/>
</dbReference>
<dbReference type="Pfam" id="PF00795">
    <property type="entry name" value="CN_hydrolase"/>
    <property type="match status" value="1"/>
</dbReference>
<gene>
    <name evidence="9" type="primary">lnt</name>
    <name evidence="11" type="ORF">ACPOL_1188</name>
</gene>
<evidence type="ECO:0000256" key="3">
    <source>
        <dbReference type="ARBA" id="ARBA00022475"/>
    </source>
</evidence>
<feature type="domain" description="CN hydrolase" evidence="10">
    <location>
        <begin position="260"/>
        <end position="514"/>
    </location>
</feature>
<dbReference type="PANTHER" id="PTHR38686">
    <property type="entry name" value="APOLIPOPROTEIN N-ACYLTRANSFERASE"/>
    <property type="match status" value="1"/>
</dbReference>
<keyword evidence="7 9" id="KW-0472">Membrane</keyword>
<keyword evidence="3 9" id="KW-1003">Cell membrane</keyword>
<protein>
    <recommendedName>
        <fullName evidence="9">Apolipoprotein N-acyltransferase</fullName>
        <shortName evidence="9">ALP N-acyltransferase</shortName>
        <ecNumber evidence="9">2.3.1.269</ecNumber>
    </recommendedName>
</protein>
<dbReference type="KEGG" id="abas:ACPOL_1188"/>
<dbReference type="Gene3D" id="3.60.110.10">
    <property type="entry name" value="Carbon-nitrogen hydrolase"/>
    <property type="match status" value="1"/>
</dbReference>
<proteinExistence type="inferred from homology"/>
<dbReference type="PANTHER" id="PTHR38686:SF1">
    <property type="entry name" value="APOLIPOPROTEIN N-ACYLTRANSFERASE"/>
    <property type="match status" value="1"/>
</dbReference>
<evidence type="ECO:0000256" key="9">
    <source>
        <dbReference type="HAMAP-Rule" id="MF_01148"/>
    </source>
</evidence>
<evidence type="ECO:0000256" key="6">
    <source>
        <dbReference type="ARBA" id="ARBA00022989"/>
    </source>
</evidence>
<reference evidence="11 12" key="1">
    <citation type="journal article" date="2018" name="Front. Microbiol.">
        <title>Hydrolytic Capabilities as a Key to Environmental Success: Chitinolytic and Cellulolytic Acidobacteria From Acidic Sub-arctic Soils and Boreal Peatlands.</title>
        <authorList>
            <person name="Belova S.E."/>
            <person name="Ravin N.V."/>
            <person name="Pankratov T.A."/>
            <person name="Rakitin A.L."/>
            <person name="Ivanova A.A."/>
            <person name="Beletsky A.V."/>
            <person name="Mardanov A.V."/>
            <person name="Sinninghe Damste J.S."/>
            <person name="Dedysh S.N."/>
        </authorList>
    </citation>
    <scope>NUCLEOTIDE SEQUENCE [LARGE SCALE GENOMIC DNA]</scope>
    <source>
        <strain evidence="11 12">SBC82</strain>
    </source>
</reference>
<dbReference type="GO" id="GO:0042158">
    <property type="term" value="P:lipoprotein biosynthetic process"/>
    <property type="evidence" value="ECO:0007669"/>
    <property type="project" value="UniProtKB-UniRule"/>
</dbReference>
<evidence type="ECO:0000256" key="1">
    <source>
        <dbReference type="ARBA" id="ARBA00004651"/>
    </source>
</evidence>
<dbReference type="HAMAP" id="MF_01148">
    <property type="entry name" value="Lnt"/>
    <property type="match status" value="1"/>
</dbReference>
<keyword evidence="12" id="KW-1185">Reference proteome</keyword>
<dbReference type="EC" id="2.3.1.269" evidence="9"/>
<dbReference type="OrthoDB" id="9811121at2"/>
<name>A0A2Z5FVU6_9BACT</name>
<comment type="similarity">
    <text evidence="2 9">Belongs to the CN hydrolase family. Apolipoprotein N-acyltransferase subfamily.</text>
</comment>
<accession>A0A2Z5FVU6</accession>
<dbReference type="NCBIfam" id="TIGR00546">
    <property type="entry name" value="lnt"/>
    <property type="match status" value="1"/>
</dbReference>
<feature type="transmembrane region" description="Helical" evidence="9">
    <location>
        <begin position="12"/>
        <end position="31"/>
    </location>
</feature>
<evidence type="ECO:0000256" key="2">
    <source>
        <dbReference type="ARBA" id="ARBA00010065"/>
    </source>
</evidence>
<dbReference type="RefSeq" id="WP_114206151.1">
    <property type="nucleotide sequence ID" value="NZ_CP030840.1"/>
</dbReference>
<dbReference type="CDD" id="cd07571">
    <property type="entry name" value="ALP_N-acyl_transferase"/>
    <property type="match status" value="1"/>
</dbReference>
<feature type="transmembrane region" description="Helical" evidence="9">
    <location>
        <begin position="100"/>
        <end position="125"/>
    </location>
</feature>
<dbReference type="GO" id="GO:0016410">
    <property type="term" value="F:N-acyltransferase activity"/>
    <property type="evidence" value="ECO:0007669"/>
    <property type="project" value="UniProtKB-UniRule"/>
</dbReference>
<keyword evidence="6 9" id="KW-1133">Transmembrane helix</keyword>
<evidence type="ECO:0000256" key="7">
    <source>
        <dbReference type="ARBA" id="ARBA00023136"/>
    </source>
</evidence>
<keyword evidence="5 9" id="KW-0812">Transmembrane</keyword>
<keyword evidence="4 9" id="KW-0808">Transferase</keyword>
<keyword evidence="8 9" id="KW-0012">Acyltransferase</keyword>
<feature type="transmembrane region" description="Helical" evidence="9">
    <location>
        <begin position="137"/>
        <end position="156"/>
    </location>
</feature>
<evidence type="ECO:0000313" key="11">
    <source>
        <dbReference type="EMBL" id="AXC10536.1"/>
    </source>
</evidence>
<feature type="transmembrane region" description="Helical" evidence="9">
    <location>
        <begin position="37"/>
        <end position="56"/>
    </location>
</feature>
<comment type="pathway">
    <text evidence="9">Protein modification; lipoprotein biosynthesis (N-acyl transfer).</text>
</comment>
<evidence type="ECO:0000259" key="10">
    <source>
        <dbReference type="PROSITE" id="PS50263"/>
    </source>
</evidence>
<dbReference type="InterPro" id="IPR045378">
    <property type="entry name" value="LNT_N"/>
</dbReference>
<dbReference type="EMBL" id="CP030840">
    <property type="protein sequence ID" value="AXC10536.1"/>
    <property type="molecule type" value="Genomic_DNA"/>
</dbReference>
<dbReference type="AlphaFoldDB" id="A0A2Z5FVU6"/>
<evidence type="ECO:0000313" key="12">
    <source>
        <dbReference type="Proteomes" id="UP000253606"/>
    </source>
</evidence>
<dbReference type="Pfam" id="PF20154">
    <property type="entry name" value="LNT_N"/>
    <property type="match status" value="1"/>
</dbReference>
<comment type="subcellular location">
    <subcellularLocation>
        <location evidence="1 9">Cell membrane</location>
        <topology evidence="1 9">Multi-pass membrane protein</topology>
    </subcellularLocation>
</comment>
<dbReference type="GO" id="GO:0005886">
    <property type="term" value="C:plasma membrane"/>
    <property type="evidence" value="ECO:0007669"/>
    <property type="project" value="UniProtKB-SubCell"/>
</dbReference>
<evidence type="ECO:0000256" key="5">
    <source>
        <dbReference type="ARBA" id="ARBA00022692"/>
    </source>
</evidence>
<organism evidence="11 12">
    <name type="scientific">Acidisarcina polymorpha</name>
    <dbReference type="NCBI Taxonomy" id="2211140"/>
    <lineage>
        <taxon>Bacteria</taxon>
        <taxon>Pseudomonadati</taxon>
        <taxon>Acidobacteriota</taxon>
        <taxon>Terriglobia</taxon>
        <taxon>Terriglobales</taxon>
        <taxon>Acidobacteriaceae</taxon>
        <taxon>Acidisarcina</taxon>
    </lineage>
</organism>
<dbReference type="Proteomes" id="UP000253606">
    <property type="component" value="Chromosome"/>
</dbReference>
<feature type="transmembrane region" description="Helical" evidence="9">
    <location>
        <begin position="68"/>
        <end position="88"/>
    </location>
</feature>
<dbReference type="InterPro" id="IPR003010">
    <property type="entry name" value="C-N_Hydrolase"/>
</dbReference>
<feature type="transmembrane region" description="Helical" evidence="9">
    <location>
        <begin position="521"/>
        <end position="538"/>
    </location>
</feature>
<dbReference type="InterPro" id="IPR004563">
    <property type="entry name" value="Apolipo_AcylTrfase"/>
</dbReference>
<feature type="transmembrane region" description="Helical" evidence="9">
    <location>
        <begin position="209"/>
        <end position="228"/>
    </location>
</feature>
<evidence type="ECO:0000256" key="4">
    <source>
        <dbReference type="ARBA" id="ARBA00022679"/>
    </source>
</evidence>
<dbReference type="SUPFAM" id="SSF56317">
    <property type="entry name" value="Carbon-nitrogen hydrolase"/>
    <property type="match status" value="1"/>
</dbReference>
<keyword evidence="11" id="KW-0449">Lipoprotein</keyword>
<dbReference type="InterPro" id="IPR036526">
    <property type="entry name" value="C-N_Hydrolase_sf"/>
</dbReference>
<dbReference type="UniPathway" id="UPA00666"/>
<evidence type="ECO:0000256" key="8">
    <source>
        <dbReference type="ARBA" id="ARBA00023315"/>
    </source>
</evidence>